<sequence length="97" mass="10517">MSKDSNELVEARLFLTTVAQHLDLDPKTVQDAMPFLLGMTKNVAHKAIRPAAPLTAFLVGLATAQASDSKTSIDVEVVRAQIVKAEAAIEEWISEQN</sequence>
<organism evidence="2 3">
    <name type="scientific">Rothia terrae</name>
    <dbReference type="NCBI Taxonomy" id="396015"/>
    <lineage>
        <taxon>Bacteria</taxon>
        <taxon>Bacillati</taxon>
        <taxon>Actinomycetota</taxon>
        <taxon>Actinomycetes</taxon>
        <taxon>Micrococcales</taxon>
        <taxon>Micrococcaceae</taxon>
        <taxon>Rothia</taxon>
    </lineage>
</organism>
<dbReference type="InterPro" id="IPR045598">
    <property type="entry name" value="DUF6457"/>
</dbReference>
<dbReference type="EMBL" id="CP061539">
    <property type="protein sequence ID" value="QNV37912.1"/>
    <property type="molecule type" value="Genomic_DNA"/>
</dbReference>
<protein>
    <recommendedName>
        <fullName evidence="1">DUF6457 domain-containing protein</fullName>
    </recommendedName>
</protein>
<feature type="domain" description="DUF6457" evidence="1">
    <location>
        <begin position="12"/>
        <end position="95"/>
    </location>
</feature>
<dbReference type="AlphaFoldDB" id="A0A7H2BE16"/>
<name>A0A7H2BE16_9MICC</name>
<gene>
    <name evidence="2" type="ORF">IDM49_01000</name>
</gene>
<dbReference type="Proteomes" id="UP000516404">
    <property type="component" value="Chromosome"/>
</dbReference>
<dbReference type="Pfam" id="PF20058">
    <property type="entry name" value="DUF6457"/>
    <property type="match status" value="1"/>
</dbReference>
<dbReference type="GeneID" id="96622797"/>
<dbReference type="RefSeq" id="WP_190724707.1">
    <property type="nucleotide sequence ID" value="NZ_BAAAOX010000018.1"/>
</dbReference>
<evidence type="ECO:0000259" key="1">
    <source>
        <dbReference type="Pfam" id="PF20058"/>
    </source>
</evidence>
<evidence type="ECO:0000313" key="2">
    <source>
        <dbReference type="EMBL" id="QNV37912.1"/>
    </source>
</evidence>
<accession>A0A7H2BE16</accession>
<dbReference type="KEGG" id="rter:IDM49_01000"/>
<evidence type="ECO:0000313" key="3">
    <source>
        <dbReference type="Proteomes" id="UP000516404"/>
    </source>
</evidence>
<reference evidence="2 3" key="1">
    <citation type="submission" date="2020-09" db="EMBL/GenBank/DDBJ databases">
        <title>Investigation of environmental microbes.</title>
        <authorList>
            <person name="Ou Y."/>
            <person name="Kang Q."/>
        </authorList>
    </citation>
    <scope>NUCLEOTIDE SEQUENCE [LARGE SCALE GENOMIC DNA]</scope>
    <source>
        <strain evidence="2 3">KJZ-14</strain>
    </source>
</reference>
<keyword evidence="3" id="KW-1185">Reference proteome</keyword>
<proteinExistence type="predicted"/>